<gene>
    <name evidence="9" type="ORF">C8Q71DRAFT_808757</name>
</gene>
<evidence type="ECO:0000313" key="10">
    <source>
        <dbReference type="Proteomes" id="UP000814176"/>
    </source>
</evidence>
<dbReference type="EMBL" id="JADCUA010000009">
    <property type="protein sequence ID" value="KAH9836936.1"/>
    <property type="molecule type" value="Genomic_DNA"/>
</dbReference>
<feature type="region of interest" description="Disordered" evidence="8">
    <location>
        <begin position="1"/>
        <end position="60"/>
    </location>
</feature>
<evidence type="ECO:0000256" key="4">
    <source>
        <dbReference type="ARBA" id="ARBA00022448"/>
    </source>
</evidence>
<evidence type="ECO:0000256" key="7">
    <source>
        <dbReference type="ARBA" id="ARBA00023136"/>
    </source>
</evidence>
<keyword evidence="4" id="KW-0813">Transport</keyword>
<evidence type="ECO:0000313" key="9">
    <source>
        <dbReference type="EMBL" id="KAH9836936.1"/>
    </source>
</evidence>
<comment type="subcellular location">
    <subcellularLocation>
        <location evidence="1">Golgi apparatus membrane</location>
        <topology evidence="1">Peripheral membrane protein</topology>
    </subcellularLocation>
</comment>
<accession>A0ABQ8KHF9</accession>
<evidence type="ECO:0000256" key="8">
    <source>
        <dbReference type="SAM" id="MobiDB-lite"/>
    </source>
</evidence>
<dbReference type="GeneID" id="72006757"/>
<protein>
    <recommendedName>
        <fullName evidence="3">Conserved oligomeric Golgi complex subunit 1</fullName>
    </recommendedName>
</protein>
<keyword evidence="7" id="KW-0472">Membrane</keyword>
<evidence type="ECO:0000256" key="5">
    <source>
        <dbReference type="ARBA" id="ARBA00022927"/>
    </source>
</evidence>
<dbReference type="Pfam" id="PF08700">
    <property type="entry name" value="VPS51_Exo84_N"/>
    <property type="match status" value="1"/>
</dbReference>
<evidence type="ECO:0000256" key="6">
    <source>
        <dbReference type="ARBA" id="ARBA00023034"/>
    </source>
</evidence>
<comment type="caution">
    <text evidence="9">The sequence shown here is derived from an EMBL/GenBank/DDBJ whole genome shotgun (WGS) entry which is preliminary data.</text>
</comment>
<keyword evidence="5" id="KW-0653">Protein transport</keyword>
<organism evidence="9 10">
    <name type="scientific">Rhodofomes roseus</name>
    <dbReference type="NCBI Taxonomy" id="34475"/>
    <lineage>
        <taxon>Eukaryota</taxon>
        <taxon>Fungi</taxon>
        <taxon>Dikarya</taxon>
        <taxon>Basidiomycota</taxon>
        <taxon>Agaricomycotina</taxon>
        <taxon>Agaricomycetes</taxon>
        <taxon>Polyporales</taxon>
        <taxon>Rhodofomes</taxon>
    </lineage>
</organism>
<feature type="compositionally biased region" description="Polar residues" evidence="8">
    <location>
        <begin position="1"/>
        <end position="12"/>
    </location>
</feature>
<comment type="similarity">
    <text evidence="2">Belongs to the COG1 family.</text>
</comment>
<dbReference type="RefSeq" id="XP_047779105.1">
    <property type="nucleotide sequence ID" value="XM_047926025.1"/>
</dbReference>
<reference evidence="9 10" key="1">
    <citation type="journal article" date="2021" name="Environ. Microbiol.">
        <title>Gene family expansions and transcriptome signatures uncover fungal adaptations to wood decay.</title>
        <authorList>
            <person name="Hage H."/>
            <person name="Miyauchi S."/>
            <person name="Viragh M."/>
            <person name="Drula E."/>
            <person name="Min B."/>
            <person name="Chaduli D."/>
            <person name="Navarro D."/>
            <person name="Favel A."/>
            <person name="Norest M."/>
            <person name="Lesage-Meessen L."/>
            <person name="Balint B."/>
            <person name="Merenyi Z."/>
            <person name="de Eugenio L."/>
            <person name="Morin E."/>
            <person name="Martinez A.T."/>
            <person name="Baldrian P."/>
            <person name="Stursova M."/>
            <person name="Martinez M.J."/>
            <person name="Novotny C."/>
            <person name="Magnuson J.K."/>
            <person name="Spatafora J.W."/>
            <person name="Maurice S."/>
            <person name="Pangilinan J."/>
            <person name="Andreopoulos W."/>
            <person name="LaButti K."/>
            <person name="Hundley H."/>
            <person name="Na H."/>
            <person name="Kuo A."/>
            <person name="Barry K."/>
            <person name="Lipzen A."/>
            <person name="Henrissat B."/>
            <person name="Riley R."/>
            <person name="Ahrendt S."/>
            <person name="Nagy L.G."/>
            <person name="Grigoriev I.V."/>
            <person name="Martin F."/>
            <person name="Rosso M.N."/>
        </authorList>
    </citation>
    <scope>NUCLEOTIDE SEQUENCE [LARGE SCALE GENOMIC DNA]</scope>
    <source>
        <strain evidence="9 10">CIRM-BRFM 1785</strain>
    </source>
</reference>
<dbReference type="Proteomes" id="UP000814176">
    <property type="component" value="Unassembled WGS sequence"/>
</dbReference>
<name>A0ABQ8KHF9_9APHY</name>
<keyword evidence="10" id="KW-1185">Reference proteome</keyword>
<evidence type="ECO:0000256" key="1">
    <source>
        <dbReference type="ARBA" id="ARBA00004395"/>
    </source>
</evidence>
<dbReference type="InterPro" id="IPR033370">
    <property type="entry name" value="COG1"/>
</dbReference>
<keyword evidence="6" id="KW-0333">Golgi apparatus</keyword>
<proteinExistence type="inferred from homology"/>
<dbReference type="PANTHER" id="PTHR31658:SF0">
    <property type="entry name" value="CONSERVED OLIGOMERIC GOLGI COMPLEX SUBUNIT 1"/>
    <property type="match status" value="1"/>
</dbReference>
<sequence length="905" mass="101018">MSRNVASTSTPAGLSKTGYPEVPNGIRAPSGNGSPWRLGRSASTTSTMEPVLDPTRNPGGIDPDELFARHTVSEVRKVQQRLRVNAEAKQEELRLMVGERYRDLLQASSSIISMAASSRRVLQALDEMRDIVGSAKPPRMTRRTHAGEEDKHIQALQSLSAHLKLLLDAPEHLWRFMEHRMYLKAAWLFLTARVVHRTLLQEDEDMDQSWNDYGIDVSEQIPLVQRQWDTVSQFRSQITHKATLSLREHSTSSAEICATLLTLHILESRPLGETLSIFLAQRSKTLSVTLSSVQSESANGHANIAPSEYGKTSSRARKAILREVKRNLQVALDSISHTLRAARDIFADGASGKAGMMQQALQYIQEEQASPSLPSDLQMTTQTLLNSLPSSAHFTLLPDTIRSYKPYIGAASASPSVAQDLLQQKLGNWFSRSLEAVQAAASRWLSSLETVKEVWDLRASSFAITSKLDGVESYEKSRIRSMLDALYQQQTVSVWRKALSSAEMSFQERLTAALRALQSHCNESTSDAQPVDYLFHALPLPSISQTTINASLTDAPFKRYKAGLHRQLHGRTPLLHDVLGAIEESSHSLEEHLGAMQASDHEGGVLASRLRDAYQPDAAGFCSRITQILDDCQEDVDDTEGLRSTAAFLGRLQYELASSSSFITTIGCNQEAVDEFRKRMHALHDQTFERWRELIVEHIVKTIWPRTGSQDDAGLRPAEHPKRPSAALVQALLSLSSSLQEFWTTIDPVRKRSLVGDCITYFVSRSCKHGAVEIREPHQGLQRYWDLWFMRHLTTTWGHEELRMQLDERIGDVRAKLFSQGIEQPQLECDDSISEYLSRMQIIFSPLFPPPEVHPATPLSKDKSKSSALLCHAPPAAEQHFHPSLELVKPSARFGLLLVGSSAAR</sequence>
<evidence type="ECO:0000256" key="3">
    <source>
        <dbReference type="ARBA" id="ARBA00020978"/>
    </source>
</evidence>
<dbReference type="PANTHER" id="PTHR31658">
    <property type="entry name" value="CONSERVED OLIGOMERIC GOLGI COMPLEX SUBUNIT 1"/>
    <property type="match status" value="1"/>
</dbReference>
<evidence type="ECO:0000256" key="2">
    <source>
        <dbReference type="ARBA" id="ARBA00006653"/>
    </source>
</evidence>